<dbReference type="GO" id="GO:0006635">
    <property type="term" value="P:fatty acid beta-oxidation"/>
    <property type="evidence" value="ECO:0007669"/>
    <property type="project" value="TreeGrafter"/>
</dbReference>
<gene>
    <name evidence="4" type="ORF">GCM10010961_24500</name>
</gene>
<dbReference type="EMBL" id="BNAP01000009">
    <property type="protein sequence ID" value="GHG92459.1"/>
    <property type="molecule type" value="Genomic_DNA"/>
</dbReference>
<dbReference type="InterPro" id="IPR029045">
    <property type="entry name" value="ClpP/crotonase-like_dom_sf"/>
</dbReference>
<organism evidence="4 5">
    <name type="scientific">Pseudodonghicola xiamenensis</name>
    <dbReference type="NCBI Taxonomy" id="337702"/>
    <lineage>
        <taxon>Bacteria</taxon>
        <taxon>Pseudomonadati</taxon>
        <taxon>Pseudomonadota</taxon>
        <taxon>Alphaproteobacteria</taxon>
        <taxon>Rhodobacterales</taxon>
        <taxon>Paracoccaceae</taxon>
        <taxon>Pseudodonghicola</taxon>
    </lineage>
</organism>
<dbReference type="InterPro" id="IPR014748">
    <property type="entry name" value="Enoyl-CoA_hydra_C"/>
</dbReference>
<dbReference type="Pfam" id="PF00378">
    <property type="entry name" value="ECH_1"/>
    <property type="match status" value="1"/>
</dbReference>
<dbReference type="SUPFAM" id="SSF52096">
    <property type="entry name" value="ClpP/crotonase"/>
    <property type="match status" value="1"/>
</dbReference>
<dbReference type="Proteomes" id="UP000611500">
    <property type="component" value="Unassembled WGS sequence"/>
</dbReference>
<name>A0A8J3H9J1_9RHOB</name>
<dbReference type="CDD" id="cd06558">
    <property type="entry name" value="crotonase-like"/>
    <property type="match status" value="1"/>
</dbReference>
<dbReference type="Gene3D" id="3.90.226.10">
    <property type="entry name" value="2-enoyl-CoA Hydratase, Chain A, domain 1"/>
    <property type="match status" value="1"/>
</dbReference>
<dbReference type="PANTHER" id="PTHR11941:SF133">
    <property type="entry name" value="1,2-EPOXYPHENYLACETYL-COA ISOMERASE"/>
    <property type="match status" value="1"/>
</dbReference>
<evidence type="ECO:0000256" key="3">
    <source>
        <dbReference type="RuleBase" id="RU003707"/>
    </source>
</evidence>
<evidence type="ECO:0000313" key="5">
    <source>
        <dbReference type="Proteomes" id="UP000611500"/>
    </source>
</evidence>
<reference evidence="4" key="2">
    <citation type="submission" date="2020-09" db="EMBL/GenBank/DDBJ databases">
        <authorList>
            <person name="Sun Q."/>
            <person name="Zhou Y."/>
        </authorList>
    </citation>
    <scope>NUCLEOTIDE SEQUENCE</scope>
    <source>
        <strain evidence="4">CGMCC 1.7081</strain>
    </source>
</reference>
<comment type="caution">
    <text evidence="4">The sequence shown here is derived from an EMBL/GenBank/DDBJ whole genome shotgun (WGS) entry which is preliminary data.</text>
</comment>
<reference evidence="4" key="1">
    <citation type="journal article" date="2014" name="Int. J. Syst. Evol. Microbiol.">
        <title>Complete genome sequence of Corynebacterium casei LMG S-19264T (=DSM 44701T), isolated from a smear-ripened cheese.</title>
        <authorList>
            <consortium name="US DOE Joint Genome Institute (JGI-PGF)"/>
            <person name="Walter F."/>
            <person name="Albersmeier A."/>
            <person name="Kalinowski J."/>
            <person name="Ruckert C."/>
        </authorList>
    </citation>
    <scope>NUCLEOTIDE SEQUENCE</scope>
    <source>
        <strain evidence="4">CGMCC 1.7081</strain>
    </source>
</reference>
<dbReference type="PROSITE" id="PS00166">
    <property type="entry name" value="ENOYL_COA_HYDRATASE"/>
    <property type="match status" value="1"/>
</dbReference>
<dbReference type="NCBIfam" id="NF046063">
    <property type="entry name" value="oxepin_alt"/>
    <property type="match status" value="1"/>
</dbReference>
<dbReference type="RefSeq" id="WP_028093800.1">
    <property type="nucleotide sequence ID" value="NZ_BNAP01000009.1"/>
</dbReference>
<evidence type="ECO:0000256" key="2">
    <source>
        <dbReference type="ARBA" id="ARBA00023239"/>
    </source>
</evidence>
<dbReference type="InterPro" id="IPR018376">
    <property type="entry name" value="Enoyl-CoA_hyd/isom_CS"/>
</dbReference>
<accession>A0A8J3H9J1</accession>
<dbReference type="Gene3D" id="1.10.12.10">
    <property type="entry name" value="Lyase 2-enoyl-coa Hydratase, Chain A, domain 2"/>
    <property type="match status" value="1"/>
</dbReference>
<dbReference type="AlphaFoldDB" id="A0A8J3H9J1"/>
<comment type="similarity">
    <text evidence="1 3">Belongs to the enoyl-CoA hydratase/isomerase family.</text>
</comment>
<dbReference type="NCBIfam" id="NF005700">
    <property type="entry name" value="PRK07511.1"/>
    <property type="match status" value="1"/>
</dbReference>
<evidence type="ECO:0000256" key="1">
    <source>
        <dbReference type="ARBA" id="ARBA00005254"/>
    </source>
</evidence>
<proteinExistence type="inferred from homology"/>
<keyword evidence="5" id="KW-1185">Reference proteome</keyword>
<sequence>MTMTRIDDLGDRLVVVNGNAARRGALTPEFLEAITEAAERAIAPRIKAVILSSEGEFFCAGGDLNVLITRQSMAEDERCAQIDRLHARIRAIRACPVPVIAAIEGGAAGAGLSIALACDMIVAAEDAKFTAAYVKAGLVPDGGLTAALARILPRPLAMEMCLLGRPVTADRMAALGAINLVTPKGGAEAGAMELAEVLAKGPRSTQGAIRTMVARAYDSTEAEQLDIERDAMGRATGSAEAAEGIAAFLEKRAPDWP</sequence>
<dbReference type="GO" id="GO:0016829">
    <property type="term" value="F:lyase activity"/>
    <property type="evidence" value="ECO:0007669"/>
    <property type="project" value="UniProtKB-KW"/>
</dbReference>
<keyword evidence="2" id="KW-0456">Lyase</keyword>
<evidence type="ECO:0000313" key="4">
    <source>
        <dbReference type="EMBL" id="GHG92459.1"/>
    </source>
</evidence>
<protein>
    <submittedName>
        <fullName evidence="4">Enoyl-CoA hydratase</fullName>
    </submittedName>
</protein>
<dbReference type="InterPro" id="IPR001753">
    <property type="entry name" value="Enoyl-CoA_hydra/iso"/>
</dbReference>
<dbReference type="PANTHER" id="PTHR11941">
    <property type="entry name" value="ENOYL-COA HYDRATASE-RELATED"/>
    <property type="match status" value="1"/>
</dbReference>